<dbReference type="InterPro" id="IPR051164">
    <property type="entry name" value="NmrA-like_oxidored"/>
</dbReference>
<comment type="caution">
    <text evidence="4">The sequence shown here is derived from an EMBL/GenBank/DDBJ whole genome shotgun (WGS) entry which is preliminary data.</text>
</comment>
<dbReference type="Gene3D" id="3.90.25.10">
    <property type="entry name" value="UDP-galactose 4-epimerase, domain 1"/>
    <property type="match status" value="1"/>
</dbReference>
<evidence type="ECO:0000256" key="1">
    <source>
        <dbReference type="ARBA" id="ARBA00006328"/>
    </source>
</evidence>
<dbReference type="Pfam" id="PF05368">
    <property type="entry name" value="NmrA"/>
    <property type="match status" value="1"/>
</dbReference>
<dbReference type="CDD" id="cd05251">
    <property type="entry name" value="NmrA_like_SDR_a"/>
    <property type="match status" value="1"/>
</dbReference>
<sequence length="303" mass="32578">MPNIFTVFGATGAQGGSVVNAILADPTLSKKYELRGITRDASTPAAKALSDRGVNVVIADMSSPESLDSAVAGSHTVFLVTNFWDTGSGSAETAQGKAVVDACKAAGVQHLIFSSLLNTSEISGDCLARIAHFDSKAAVEEYIRETGVPATFVLLGWYMENFFQMLRKEGEGYIWSLPIDGDKAQLPLIDAGRDTGNFVKAALKQTVPSGKRILVATEYLTPNRIVSDLAEITGKHASAVRVSDELFKSFMPPGHGQELLENHLLLEDPGYFGGADLGESLALLDERPRTWREFVEANKGKWA</sequence>
<dbReference type="InterPro" id="IPR036291">
    <property type="entry name" value="NAD(P)-bd_dom_sf"/>
</dbReference>
<comment type="similarity">
    <text evidence="1">Belongs to the NmrA-type oxidoreductase family.</text>
</comment>
<keyword evidence="2" id="KW-0521">NADP</keyword>
<protein>
    <submittedName>
        <fullName evidence="4">Related to nitrogen metabolic regulation protein nmr</fullName>
    </submittedName>
</protein>
<dbReference type="AlphaFoldDB" id="A0AAE8MRV6"/>
<feature type="domain" description="NmrA-like" evidence="3">
    <location>
        <begin position="6"/>
        <end position="294"/>
    </location>
</feature>
<gene>
    <name evidence="4" type="ORF">DNG_01014</name>
</gene>
<dbReference type="SUPFAM" id="SSF51735">
    <property type="entry name" value="NAD(P)-binding Rossmann-fold domains"/>
    <property type="match status" value="1"/>
</dbReference>
<proteinExistence type="inferred from homology"/>
<keyword evidence="5" id="KW-1185">Reference proteome</keyword>
<evidence type="ECO:0000313" key="5">
    <source>
        <dbReference type="Proteomes" id="UP001187682"/>
    </source>
</evidence>
<evidence type="ECO:0000256" key="2">
    <source>
        <dbReference type="ARBA" id="ARBA00022857"/>
    </source>
</evidence>
<name>A0AAE8MRV6_9PEZI</name>
<dbReference type="PANTHER" id="PTHR42748">
    <property type="entry name" value="NITROGEN METABOLITE REPRESSION PROTEIN NMRA FAMILY MEMBER"/>
    <property type="match status" value="1"/>
</dbReference>
<dbReference type="Proteomes" id="UP001187682">
    <property type="component" value="Unassembled WGS sequence"/>
</dbReference>
<organism evidence="4 5">
    <name type="scientific">Cephalotrichum gorgonifer</name>
    <dbReference type="NCBI Taxonomy" id="2041049"/>
    <lineage>
        <taxon>Eukaryota</taxon>
        <taxon>Fungi</taxon>
        <taxon>Dikarya</taxon>
        <taxon>Ascomycota</taxon>
        <taxon>Pezizomycotina</taxon>
        <taxon>Sordariomycetes</taxon>
        <taxon>Hypocreomycetidae</taxon>
        <taxon>Microascales</taxon>
        <taxon>Microascaceae</taxon>
        <taxon>Cephalotrichum</taxon>
    </lineage>
</organism>
<dbReference type="InterPro" id="IPR008030">
    <property type="entry name" value="NmrA-like"/>
</dbReference>
<evidence type="ECO:0000259" key="3">
    <source>
        <dbReference type="Pfam" id="PF05368"/>
    </source>
</evidence>
<dbReference type="EMBL" id="ONZQ02000001">
    <property type="protein sequence ID" value="SPN97500.1"/>
    <property type="molecule type" value="Genomic_DNA"/>
</dbReference>
<dbReference type="Gene3D" id="3.40.50.720">
    <property type="entry name" value="NAD(P)-binding Rossmann-like Domain"/>
    <property type="match status" value="1"/>
</dbReference>
<reference evidence="4" key="1">
    <citation type="submission" date="2018-03" db="EMBL/GenBank/DDBJ databases">
        <authorList>
            <person name="Guldener U."/>
        </authorList>
    </citation>
    <scope>NUCLEOTIDE SEQUENCE</scope>
</reference>
<dbReference type="GO" id="GO:0005634">
    <property type="term" value="C:nucleus"/>
    <property type="evidence" value="ECO:0007669"/>
    <property type="project" value="TreeGrafter"/>
</dbReference>
<accession>A0AAE8MRV6</accession>
<dbReference type="PANTHER" id="PTHR42748:SF31">
    <property type="entry name" value="NMRA-LIKE DOMAIN-CONTAINING PROTEIN-RELATED"/>
    <property type="match status" value="1"/>
</dbReference>
<evidence type="ECO:0000313" key="4">
    <source>
        <dbReference type="EMBL" id="SPN97500.1"/>
    </source>
</evidence>